<dbReference type="RefSeq" id="WP_221206918.1">
    <property type="nucleotide sequence ID" value="NZ_JACHMP010000001.1"/>
</dbReference>
<name>A0A7W9IKX3_9ACTN</name>
<evidence type="ECO:0000313" key="2">
    <source>
        <dbReference type="Proteomes" id="UP000540685"/>
    </source>
</evidence>
<dbReference type="Proteomes" id="UP000540685">
    <property type="component" value="Unassembled WGS sequence"/>
</dbReference>
<dbReference type="AlphaFoldDB" id="A0A7W9IKX3"/>
<dbReference type="EMBL" id="JACHMP010000001">
    <property type="protein sequence ID" value="MBB5822630.1"/>
    <property type="molecule type" value="Genomic_DNA"/>
</dbReference>
<keyword evidence="2" id="KW-1185">Reference proteome</keyword>
<organism evidence="1 2">
    <name type="scientific">Streptosporangium becharense</name>
    <dbReference type="NCBI Taxonomy" id="1816182"/>
    <lineage>
        <taxon>Bacteria</taxon>
        <taxon>Bacillati</taxon>
        <taxon>Actinomycetota</taxon>
        <taxon>Actinomycetes</taxon>
        <taxon>Streptosporangiales</taxon>
        <taxon>Streptosporangiaceae</taxon>
        <taxon>Streptosporangium</taxon>
    </lineage>
</organism>
<accession>A0A7W9IKX3</accession>
<protein>
    <recommendedName>
        <fullName evidence="3">SPOR domain-containing protein</fullName>
    </recommendedName>
</protein>
<reference evidence="1 2" key="1">
    <citation type="submission" date="2020-08" db="EMBL/GenBank/DDBJ databases">
        <title>Sequencing the genomes of 1000 actinobacteria strains.</title>
        <authorList>
            <person name="Klenk H.-P."/>
        </authorList>
    </citation>
    <scope>NUCLEOTIDE SEQUENCE [LARGE SCALE GENOMIC DNA]</scope>
    <source>
        <strain evidence="1 2">DSM 46887</strain>
    </source>
</reference>
<evidence type="ECO:0008006" key="3">
    <source>
        <dbReference type="Google" id="ProtNLM"/>
    </source>
</evidence>
<evidence type="ECO:0000313" key="1">
    <source>
        <dbReference type="EMBL" id="MBB5822630.1"/>
    </source>
</evidence>
<gene>
    <name evidence="1" type="ORF">F4562_005692</name>
</gene>
<proteinExistence type="predicted"/>
<sequence length="78" mass="8890">MMSEESGVWEIRLGVYATRQQAEDVKERIIELLCPDPHHAPSCPVPWSVSMFHRLDPGEQDAYAALAEQARIESRTRP</sequence>
<comment type="caution">
    <text evidence="1">The sequence shown here is derived from an EMBL/GenBank/DDBJ whole genome shotgun (WGS) entry which is preliminary data.</text>
</comment>